<organism evidence="1 2">
    <name type="scientific">Hymenobacter aranciens</name>
    <dbReference type="NCBI Taxonomy" id="3063996"/>
    <lineage>
        <taxon>Bacteria</taxon>
        <taxon>Pseudomonadati</taxon>
        <taxon>Bacteroidota</taxon>
        <taxon>Cytophagia</taxon>
        <taxon>Cytophagales</taxon>
        <taxon>Hymenobacteraceae</taxon>
        <taxon>Hymenobacter</taxon>
    </lineage>
</organism>
<dbReference type="RefSeq" id="WP_305004944.1">
    <property type="nucleotide sequence ID" value="NZ_JAUQSY010000002.1"/>
</dbReference>
<accession>A0ABT9BAQ5</accession>
<keyword evidence="2" id="KW-1185">Reference proteome</keyword>
<evidence type="ECO:0008006" key="3">
    <source>
        <dbReference type="Google" id="ProtNLM"/>
    </source>
</evidence>
<comment type="caution">
    <text evidence="1">The sequence shown here is derived from an EMBL/GenBank/DDBJ whole genome shotgun (WGS) entry which is preliminary data.</text>
</comment>
<dbReference type="EMBL" id="JAUQSY010000002">
    <property type="protein sequence ID" value="MDO7873628.1"/>
    <property type="molecule type" value="Genomic_DNA"/>
</dbReference>
<reference evidence="1" key="1">
    <citation type="submission" date="2023-07" db="EMBL/GenBank/DDBJ databases">
        <authorList>
            <person name="Kim M.K."/>
        </authorList>
    </citation>
    <scope>NUCLEOTIDE SEQUENCE</scope>
    <source>
        <strain evidence="1">ASUV-10-1</strain>
    </source>
</reference>
<protein>
    <recommendedName>
        <fullName evidence="3">DUF3298 domain-containing protein</fullName>
    </recommendedName>
</protein>
<sequence length="374" mass="43424">MTGFHWLLAALLLNTLNVCGQAKRLPVNRLEHYTDHGPRRWRGTIGGQAVTLQLDSNRWGYSGSYYYDRRGRELHLYSEKGPTKRNQLTLRETVESATTGYFELNKPIGVQLSGTWRSPDGKRRLPLALHETYADALAYDEETWELNRFVVSPYHPNTNIDSATFHQSYLRLRQPLTAATRQIQQALRRPAPVRRMGHYLDSLLRVKQEVRSDYSFTGYQYVLYNSNYLFSVVQFEHFNTLHYDDDAYSHQRSRRSTYDLRTGRRLALPDLLRSNYGPQLRRLLLQQLKPVWENPHYDQVGANGKLPASGFLVTATGLSFTYDERDDESLSFPGPYHADQTIEVEIPYETLLPILRPDSPLTTLLLERKLLTRK</sequence>
<proteinExistence type="predicted"/>
<dbReference type="Proteomes" id="UP001176429">
    <property type="component" value="Unassembled WGS sequence"/>
</dbReference>
<evidence type="ECO:0000313" key="2">
    <source>
        <dbReference type="Proteomes" id="UP001176429"/>
    </source>
</evidence>
<gene>
    <name evidence="1" type="ORF">Q5H93_02705</name>
</gene>
<evidence type="ECO:0000313" key="1">
    <source>
        <dbReference type="EMBL" id="MDO7873628.1"/>
    </source>
</evidence>
<name>A0ABT9BAQ5_9BACT</name>